<feature type="compositionally biased region" description="Low complexity" evidence="1">
    <location>
        <begin position="245"/>
        <end position="265"/>
    </location>
</feature>
<keyword evidence="3" id="KW-1185">Reference proteome</keyword>
<feature type="region of interest" description="Disordered" evidence="1">
    <location>
        <begin position="208"/>
        <end position="281"/>
    </location>
</feature>
<protein>
    <submittedName>
        <fullName evidence="2">Uncharacterized protein</fullName>
    </submittedName>
</protein>
<name>A0ABQ2REK3_9ACTN</name>
<proteinExistence type="predicted"/>
<feature type="compositionally biased region" description="Pro residues" evidence="1">
    <location>
        <begin position="266"/>
        <end position="281"/>
    </location>
</feature>
<evidence type="ECO:0000313" key="3">
    <source>
        <dbReference type="Proteomes" id="UP000611554"/>
    </source>
</evidence>
<organism evidence="2 3">
    <name type="scientific">Streptosporangium pseudovulgare</name>
    <dbReference type="NCBI Taxonomy" id="35765"/>
    <lineage>
        <taxon>Bacteria</taxon>
        <taxon>Bacillati</taxon>
        <taxon>Actinomycetota</taxon>
        <taxon>Actinomycetes</taxon>
        <taxon>Streptosporangiales</taxon>
        <taxon>Streptosporangiaceae</taxon>
        <taxon>Streptosporangium</taxon>
    </lineage>
</organism>
<feature type="region of interest" description="Disordered" evidence="1">
    <location>
        <begin position="1"/>
        <end position="25"/>
    </location>
</feature>
<dbReference type="Proteomes" id="UP000611554">
    <property type="component" value="Unassembled WGS sequence"/>
</dbReference>
<feature type="region of interest" description="Disordered" evidence="1">
    <location>
        <begin position="49"/>
        <end position="103"/>
    </location>
</feature>
<evidence type="ECO:0000256" key="1">
    <source>
        <dbReference type="SAM" id="MobiDB-lite"/>
    </source>
</evidence>
<gene>
    <name evidence="2" type="ORF">GCM10010140_67900</name>
</gene>
<feature type="compositionally biased region" description="Pro residues" evidence="1">
    <location>
        <begin position="232"/>
        <end position="244"/>
    </location>
</feature>
<dbReference type="EMBL" id="BMQJ01000024">
    <property type="protein sequence ID" value="GGQ28092.1"/>
    <property type="molecule type" value="Genomic_DNA"/>
</dbReference>
<evidence type="ECO:0000313" key="2">
    <source>
        <dbReference type="EMBL" id="GGQ28092.1"/>
    </source>
</evidence>
<sequence>MVTSTNRDTLNERGPAGAGGPRRGVSRPLAVAATAVLLASGGIGVTTASAASAATPVPPPTPTPTGTADGTPATTPAPTETVTATPTETSTETATPAPTPTATELPTVHPLQFADTAHGEFVLGTKDPCAFVTVFAQTGKVTAVEEGSITVRSRDGFEQAYTLVDDTRVVAGRRGNGDVRQGDWVTLTALRQAQEATAAYVYDLSQPGKGKRGAWWSPRQGWPGTGKWRAPKPCPTQPQTPSPTPTDGGTPTAPTTPSPTSSGTPAPLPSETPTPTPTAGS</sequence>
<accession>A0ABQ2REK3</accession>
<reference evidence="3" key="1">
    <citation type="journal article" date="2019" name="Int. J. Syst. Evol. Microbiol.">
        <title>The Global Catalogue of Microorganisms (GCM) 10K type strain sequencing project: providing services to taxonomists for standard genome sequencing and annotation.</title>
        <authorList>
            <consortium name="The Broad Institute Genomics Platform"/>
            <consortium name="The Broad Institute Genome Sequencing Center for Infectious Disease"/>
            <person name="Wu L."/>
            <person name="Ma J."/>
        </authorList>
    </citation>
    <scope>NUCLEOTIDE SEQUENCE [LARGE SCALE GENOMIC DNA]</scope>
    <source>
        <strain evidence="3">JCM 3115</strain>
    </source>
</reference>
<comment type="caution">
    <text evidence="2">The sequence shown here is derived from an EMBL/GenBank/DDBJ whole genome shotgun (WGS) entry which is preliminary data.</text>
</comment>
<feature type="compositionally biased region" description="Low complexity" evidence="1">
    <location>
        <begin position="64"/>
        <end position="103"/>
    </location>
</feature>